<dbReference type="GO" id="GO:0005737">
    <property type="term" value="C:cytoplasm"/>
    <property type="evidence" value="ECO:0007669"/>
    <property type="project" value="TreeGrafter"/>
</dbReference>
<dbReference type="PANTHER" id="PTHR10099">
    <property type="entry name" value="PHOSPHORIBOSYLFORMYLGLYCINAMIDINE SYNTHASE"/>
    <property type="match status" value="1"/>
</dbReference>
<dbReference type="EC" id="6.3.5.3" evidence="1"/>
<dbReference type="PANTHER" id="PTHR10099:SF1">
    <property type="entry name" value="PHOSPHORIBOSYLFORMYLGLYCINAMIDINE SYNTHASE"/>
    <property type="match status" value="1"/>
</dbReference>
<dbReference type="PATRIC" id="fig|676032.3.peg.1778"/>
<proteinExistence type="predicted"/>
<dbReference type="AlphaFoldDB" id="F4BHX7"/>
<dbReference type="Proteomes" id="UP000008303">
    <property type="component" value="Chromosome"/>
</dbReference>
<dbReference type="Pfam" id="PF13507">
    <property type="entry name" value="GATase_5"/>
    <property type="match status" value="1"/>
</dbReference>
<dbReference type="EMBL" id="CP002558">
    <property type="protein sequence ID" value="AEE27071.1"/>
    <property type="molecule type" value="Genomic_DNA"/>
</dbReference>
<accession>F4BHX7</accession>
<evidence type="ECO:0000313" key="2">
    <source>
        <dbReference type="Proteomes" id="UP000008303"/>
    </source>
</evidence>
<keyword evidence="1" id="KW-0315">Glutamine amidotransferase</keyword>
<dbReference type="Gene3D" id="3.40.50.880">
    <property type="match status" value="1"/>
</dbReference>
<dbReference type="GO" id="GO:0006164">
    <property type="term" value="P:purine nucleotide biosynthetic process"/>
    <property type="evidence" value="ECO:0007669"/>
    <property type="project" value="TreeGrafter"/>
</dbReference>
<sequence length="84" mass="9515">MLSSSQVALKYIDGQGLATEIYPYNPNGAVNGLISVTALDGRVLAMMPHPKRVYRAITNSYIPAEYDEYSVWMRMFRNARKWVG</sequence>
<protein>
    <submittedName>
        <fullName evidence="1">Phosphoribosylformylglycinamidine synthase, synthetase subunit / Phosphoribosylformylglycinamidine synthase, glutamine amidotransferase subunit</fullName>
        <ecNumber evidence="1">6.3.5.3</ecNumber>
    </submittedName>
</protein>
<dbReference type="GO" id="GO:0016740">
    <property type="term" value="F:transferase activity"/>
    <property type="evidence" value="ECO:0007669"/>
    <property type="project" value="UniProtKB-KW"/>
</dbReference>
<organism evidence="1 2">
    <name type="scientific">Francisella hispaniensis</name>
    <dbReference type="NCBI Taxonomy" id="622488"/>
    <lineage>
        <taxon>Bacteria</taxon>
        <taxon>Pseudomonadati</taxon>
        <taxon>Pseudomonadota</taxon>
        <taxon>Gammaproteobacteria</taxon>
        <taxon>Thiotrichales</taxon>
        <taxon>Francisellaceae</taxon>
        <taxon>Francisella</taxon>
    </lineage>
</organism>
<dbReference type="GO" id="GO:0004642">
    <property type="term" value="F:phosphoribosylformylglycinamidine synthase activity"/>
    <property type="evidence" value="ECO:0007669"/>
    <property type="project" value="UniProtKB-EC"/>
</dbReference>
<dbReference type="eggNOG" id="COG0047">
    <property type="taxonomic scope" value="Bacteria"/>
</dbReference>
<dbReference type="KEGG" id="fcn:FN3523_1768"/>
<name>F4BHX7_9GAMM</name>
<dbReference type="HOGENOM" id="CLU_164783_1_0_6"/>
<evidence type="ECO:0000313" key="1">
    <source>
        <dbReference type="EMBL" id="AEE27071.1"/>
    </source>
</evidence>
<gene>
    <name evidence="1" type="ordered locus">FN3523_1768</name>
</gene>
<dbReference type="SUPFAM" id="SSF52317">
    <property type="entry name" value="Class I glutamine amidotransferase-like"/>
    <property type="match status" value="1"/>
</dbReference>
<keyword evidence="1" id="KW-0808">Transferase</keyword>
<reference evidence="2" key="1">
    <citation type="journal article" date="2011" name="Appl. Environ. Microbiol.">
        <title>Common ancestry and novel genetic traits of Francisella novicida-like isolates from North America and Australia as revealed by comparative genomic analyses.</title>
        <authorList>
            <person name="Siddaramappa S."/>
            <person name="Challacombe J.F."/>
            <person name="Petersen J.M."/>
            <person name="Pillai S."/>
            <person name="Hogg G."/>
            <person name="Kuske C.R."/>
        </authorList>
    </citation>
    <scope>NUCLEOTIDE SEQUENCE [LARGE SCALE GENOMIC DNA]</scope>
    <source>
        <strain evidence="2">3523</strain>
    </source>
</reference>
<keyword evidence="1" id="KW-0436">Ligase</keyword>
<dbReference type="InterPro" id="IPR029062">
    <property type="entry name" value="Class_I_gatase-like"/>
</dbReference>